<keyword evidence="1" id="KW-1133">Transmembrane helix</keyword>
<gene>
    <name evidence="2" type="ORF">BJP51_04785</name>
</gene>
<comment type="caution">
    <text evidence="2">The sequence shown here is derived from an EMBL/GenBank/DDBJ whole genome shotgun (WGS) entry which is preliminary data.</text>
</comment>
<dbReference type="EMBL" id="MKQP01000056">
    <property type="protein sequence ID" value="OMD23501.1"/>
    <property type="molecule type" value="Genomic_DNA"/>
</dbReference>
<accession>A0A1R0WXH4</accession>
<evidence type="ECO:0000256" key="1">
    <source>
        <dbReference type="SAM" id="Phobius"/>
    </source>
</evidence>
<dbReference type="InterPro" id="IPR014231">
    <property type="entry name" value="Spore_YpjB"/>
</dbReference>
<protein>
    <recommendedName>
        <fullName evidence="4">Sporulation protein</fullName>
    </recommendedName>
</protein>
<evidence type="ECO:0000313" key="3">
    <source>
        <dbReference type="Proteomes" id="UP000187465"/>
    </source>
</evidence>
<dbReference type="Pfam" id="PF09577">
    <property type="entry name" value="Spore_YpjB"/>
    <property type="match status" value="1"/>
</dbReference>
<name>A0A1R0WXH4_9BACL</name>
<evidence type="ECO:0008006" key="4">
    <source>
        <dbReference type="Google" id="ProtNLM"/>
    </source>
</evidence>
<dbReference type="Proteomes" id="UP000187465">
    <property type="component" value="Unassembled WGS sequence"/>
</dbReference>
<reference evidence="2 3" key="1">
    <citation type="submission" date="2016-10" db="EMBL/GenBank/DDBJ databases">
        <title>Paenibacillus species isolates.</title>
        <authorList>
            <person name="Beno S.M."/>
        </authorList>
    </citation>
    <scope>NUCLEOTIDE SEQUENCE [LARGE SCALE GENOMIC DNA]</scope>
    <source>
        <strain evidence="2 3">FSL H7-0604</strain>
    </source>
</reference>
<proteinExistence type="predicted"/>
<keyword evidence="1" id="KW-0812">Transmembrane</keyword>
<keyword evidence="1" id="KW-0472">Membrane</keyword>
<evidence type="ECO:0000313" key="2">
    <source>
        <dbReference type="EMBL" id="OMD23501.1"/>
    </source>
</evidence>
<dbReference type="AlphaFoldDB" id="A0A1R0WXH4"/>
<feature type="transmembrane region" description="Helical" evidence="1">
    <location>
        <begin position="266"/>
        <end position="286"/>
    </location>
</feature>
<sequence>MLRGRYYVVVVLVFCWLLTSMDVVKASAALGDAGEGSGNASKQSADVSSGNGLAVMSGKTGAQQLEQAAEALYGYVLEGDVMKVRQETEAISKIFVSTSFEGMTSVEGINALSGAIMDLKATVAGAKINPQQWEAAAAKLRLAANSLNHPRQPIWLQYYKLIREDLNAMEQSAVANDLAGWKTALERLQGRYDNIRPAVIVSRQPEVVSAFDSWLSYAAGIPSSSQKVERARLLEIVSYGQDAVRVMFGKEKDEPALSLPLTSQEFGIWGGLAASFIIAALAYVAYRKYRGQNQNWKPIP</sequence>
<dbReference type="RefSeq" id="WP_036676269.1">
    <property type="nucleotide sequence ID" value="NZ_MKQP01000056.1"/>
</dbReference>
<organism evidence="2 3">
    <name type="scientific">Paenibacillus odorifer</name>
    <dbReference type="NCBI Taxonomy" id="189426"/>
    <lineage>
        <taxon>Bacteria</taxon>
        <taxon>Bacillati</taxon>
        <taxon>Bacillota</taxon>
        <taxon>Bacilli</taxon>
        <taxon>Bacillales</taxon>
        <taxon>Paenibacillaceae</taxon>
        <taxon>Paenibacillus</taxon>
    </lineage>
</organism>